<dbReference type="Proteomes" id="UP000887566">
    <property type="component" value="Unplaced"/>
</dbReference>
<evidence type="ECO:0000256" key="1">
    <source>
        <dbReference type="ARBA" id="ARBA00008874"/>
    </source>
</evidence>
<dbReference type="InterPro" id="IPR011009">
    <property type="entry name" value="Kinase-like_dom_sf"/>
</dbReference>
<feature type="region of interest" description="Disordered" evidence="2">
    <location>
        <begin position="310"/>
        <end position="341"/>
    </location>
</feature>
<accession>A0A914V7E8</accession>
<name>A0A914V7E8_9BILA</name>
<dbReference type="InterPro" id="IPR000719">
    <property type="entry name" value="Prot_kinase_dom"/>
</dbReference>
<reference evidence="5" key="1">
    <citation type="submission" date="2022-11" db="UniProtKB">
        <authorList>
            <consortium name="WormBaseParasite"/>
        </authorList>
    </citation>
    <scope>IDENTIFICATION</scope>
</reference>
<dbReference type="GO" id="GO:0004672">
    <property type="term" value="F:protein kinase activity"/>
    <property type="evidence" value="ECO:0007669"/>
    <property type="project" value="InterPro"/>
</dbReference>
<organism evidence="4 5">
    <name type="scientific">Plectus sambesii</name>
    <dbReference type="NCBI Taxonomy" id="2011161"/>
    <lineage>
        <taxon>Eukaryota</taxon>
        <taxon>Metazoa</taxon>
        <taxon>Ecdysozoa</taxon>
        <taxon>Nematoda</taxon>
        <taxon>Chromadorea</taxon>
        <taxon>Plectida</taxon>
        <taxon>Plectina</taxon>
        <taxon>Plectoidea</taxon>
        <taxon>Plectidae</taxon>
        <taxon>Plectus</taxon>
    </lineage>
</organism>
<dbReference type="PROSITE" id="PS50011">
    <property type="entry name" value="PROTEIN_KINASE_DOM"/>
    <property type="match status" value="1"/>
</dbReference>
<dbReference type="WBParaSite" id="PSAMB.scaffold162size70593.g2913.t1">
    <property type="protein sequence ID" value="PSAMB.scaffold162size70593.g2913.t1"/>
    <property type="gene ID" value="PSAMB.scaffold162size70593.g2913"/>
</dbReference>
<dbReference type="Pfam" id="PF00069">
    <property type="entry name" value="Pkinase"/>
    <property type="match status" value="1"/>
</dbReference>
<dbReference type="InterPro" id="IPR047173">
    <property type="entry name" value="STRAD_A/B-like"/>
</dbReference>
<sequence>MVTQKLAEVPNITLFNAFGKGYSSQASIYFGKCKSTGEFRAVGIYPLESDEVSFEALKKEIALLKSLDHPNVLPVLDSSVSGTFLCVTTPLMDYGSVSDVVRLKYTFGLPEKAIAMILKNVLQAVCYLHKQSIVHRGIKSSHILLSSSNRVCLAGFRCCARLARKGAYAGRLLEFSAELKNNLLWLAPEVLKQDLIGYGLKSDVYSIGITACEMANGFPPFADMEQLQMLFEKERGTTPRLLDISTLPDDDHSHAEQRTRQFSDNFHEFTDLCLKTNPDYRLAPNKLLDHPFFSQVKKGRQTLSQLLPTLRPISSSGTTPTKSSEQIDPAQPSTVKFSWDF</sequence>
<dbReference type="PANTHER" id="PTHR48014">
    <property type="entry name" value="SERINE/THREONINE-PROTEIN KINASE FRAY2"/>
    <property type="match status" value="1"/>
</dbReference>
<keyword evidence="4" id="KW-1185">Reference proteome</keyword>
<dbReference type="Gene3D" id="3.30.200.20">
    <property type="entry name" value="Phosphorylase Kinase, domain 1"/>
    <property type="match status" value="1"/>
</dbReference>
<dbReference type="SUPFAM" id="SSF56112">
    <property type="entry name" value="Protein kinase-like (PK-like)"/>
    <property type="match status" value="1"/>
</dbReference>
<dbReference type="GO" id="GO:1902554">
    <property type="term" value="C:serine/threonine protein kinase complex"/>
    <property type="evidence" value="ECO:0007669"/>
    <property type="project" value="TreeGrafter"/>
</dbReference>
<dbReference type="AlphaFoldDB" id="A0A914V7E8"/>
<evidence type="ECO:0000256" key="2">
    <source>
        <dbReference type="SAM" id="MobiDB-lite"/>
    </source>
</evidence>
<dbReference type="Gene3D" id="1.10.510.10">
    <property type="entry name" value="Transferase(Phosphotransferase) domain 1"/>
    <property type="match status" value="1"/>
</dbReference>
<evidence type="ECO:0000313" key="5">
    <source>
        <dbReference type="WBParaSite" id="PSAMB.scaffold162size70593.g2913.t1"/>
    </source>
</evidence>
<dbReference type="GO" id="GO:0043539">
    <property type="term" value="F:protein serine/threonine kinase activator activity"/>
    <property type="evidence" value="ECO:0007669"/>
    <property type="project" value="InterPro"/>
</dbReference>
<dbReference type="GO" id="GO:0006611">
    <property type="term" value="P:protein export from nucleus"/>
    <property type="evidence" value="ECO:0007669"/>
    <property type="project" value="TreeGrafter"/>
</dbReference>
<evidence type="ECO:0000313" key="4">
    <source>
        <dbReference type="Proteomes" id="UP000887566"/>
    </source>
</evidence>
<dbReference type="GO" id="GO:0005524">
    <property type="term" value="F:ATP binding"/>
    <property type="evidence" value="ECO:0007669"/>
    <property type="project" value="InterPro"/>
</dbReference>
<proteinExistence type="inferred from homology"/>
<evidence type="ECO:0000259" key="3">
    <source>
        <dbReference type="PROSITE" id="PS50011"/>
    </source>
</evidence>
<dbReference type="PANTHER" id="PTHR48014:SF21">
    <property type="entry name" value="SERINE_THREONINE-PROTEIN KINASE FRAY2"/>
    <property type="match status" value="1"/>
</dbReference>
<feature type="domain" description="Protein kinase" evidence="3">
    <location>
        <begin position="12"/>
        <end position="293"/>
    </location>
</feature>
<comment type="similarity">
    <text evidence="1">Belongs to the protein kinase superfamily. STE Ser/Thr protein kinase family. STE20 subfamily.</text>
</comment>
<protein>
    <submittedName>
        <fullName evidence="5">Protein kinase domain-containing protein</fullName>
    </submittedName>
</protein>